<dbReference type="GO" id="GO:0006310">
    <property type="term" value="P:DNA recombination"/>
    <property type="evidence" value="ECO:0007669"/>
    <property type="project" value="UniProtKB-KW"/>
</dbReference>
<dbReference type="InterPro" id="IPR050090">
    <property type="entry name" value="Tyrosine_recombinase_XerCD"/>
</dbReference>
<evidence type="ECO:0000256" key="6">
    <source>
        <dbReference type="ARBA" id="ARBA00023172"/>
    </source>
</evidence>
<dbReference type="GO" id="GO:0015074">
    <property type="term" value="P:DNA integration"/>
    <property type="evidence" value="ECO:0007669"/>
    <property type="project" value="InterPro"/>
</dbReference>
<keyword evidence="7" id="KW-1160">Virus entry into host cell</keyword>
<keyword evidence="7" id="KW-1179">Viral genome integration</keyword>
<dbReference type="PROSITE" id="PS51898">
    <property type="entry name" value="TYR_RECOMBINASE"/>
    <property type="match status" value="1"/>
</dbReference>
<evidence type="ECO:0000256" key="5">
    <source>
        <dbReference type="ARBA" id="ARBA00023125"/>
    </source>
</evidence>
<keyword evidence="4" id="KW-0378">Hydrolase</keyword>
<dbReference type="CDD" id="cd01189">
    <property type="entry name" value="INT_ICEBs1_C_like"/>
    <property type="match status" value="1"/>
</dbReference>
<dbReference type="Pfam" id="PF00589">
    <property type="entry name" value="Phage_integrase"/>
    <property type="match status" value="1"/>
</dbReference>
<keyword evidence="5" id="KW-0238">DNA-binding</keyword>
<accession>A0A8S5PXC6</accession>
<dbReference type="InterPro" id="IPR002104">
    <property type="entry name" value="Integrase_catalytic"/>
</dbReference>
<name>A0A8S5PXC6_9CAUD</name>
<proteinExistence type="inferred from homology"/>
<evidence type="ECO:0000259" key="8">
    <source>
        <dbReference type="PROSITE" id="PS51898"/>
    </source>
</evidence>
<comment type="similarity">
    <text evidence="1">Belongs to the 'phage' integrase family.</text>
</comment>
<protein>
    <recommendedName>
        <fullName evidence="2">Integrase</fullName>
    </recommendedName>
</protein>
<dbReference type="PANTHER" id="PTHR30349:SF41">
    <property type="entry name" value="INTEGRASE_RECOMBINASE PROTEIN MJ0367-RELATED"/>
    <property type="match status" value="1"/>
</dbReference>
<dbReference type="PANTHER" id="PTHR30349">
    <property type="entry name" value="PHAGE INTEGRASE-RELATED"/>
    <property type="match status" value="1"/>
</dbReference>
<dbReference type="InterPro" id="IPR013762">
    <property type="entry name" value="Integrase-like_cat_sf"/>
</dbReference>
<evidence type="ECO:0000256" key="4">
    <source>
        <dbReference type="ARBA" id="ARBA00022801"/>
    </source>
</evidence>
<feature type="domain" description="Tyr recombinase" evidence="8">
    <location>
        <begin position="172"/>
        <end position="365"/>
    </location>
</feature>
<evidence type="ECO:0000256" key="2">
    <source>
        <dbReference type="ARBA" id="ARBA00016082"/>
    </source>
</evidence>
<evidence type="ECO:0000313" key="9">
    <source>
        <dbReference type="EMBL" id="DAE10948.1"/>
    </source>
</evidence>
<keyword evidence="6" id="KW-0233">DNA recombination</keyword>
<evidence type="ECO:0000256" key="1">
    <source>
        <dbReference type="ARBA" id="ARBA00008857"/>
    </source>
</evidence>
<evidence type="ECO:0000256" key="7">
    <source>
        <dbReference type="ARBA" id="ARBA00023195"/>
    </source>
</evidence>
<dbReference type="GO" id="GO:0003677">
    <property type="term" value="F:DNA binding"/>
    <property type="evidence" value="ECO:0007669"/>
    <property type="project" value="UniProtKB-KW"/>
</dbReference>
<dbReference type="Gene3D" id="1.10.443.10">
    <property type="entry name" value="Intergrase catalytic core"/>
    <property type="match status" value="1"/>
</dbReference>
<dbReference type="GO" id="GO:0016787">
    <property type="term" value="F:hydrolase activity"/>
    <property type="evidence" value="ECO:0007669"/>
    <property type="project" value="UniProtKB-KW"/>
</dbReference>
<reference evidence="9" key="1">
    <citation type="journal article" date="2021" name="Proc. Natl. Acad. Sci. U.S.A.">
        <title>A Catalog of Tens of Thousands of Viruses from Human Metagenomes Reveals Hidden Associations with Chronic Diseases.</title>
        <authorList>
            <person name="Tisza M.J."/>
            <person name="Buck C.B."/>
        </authorList>
    </citation>
    <scope>NUCLEOTIDE SEQUENCE</scope>
    <source>
        <strain evidence="9">CtPsO101</strain>
    </source>
</reference>
<keyword evidence="3" id="KW-0808">Transferase</keyword>
<dbReference type="GO" id="GO:0016740">
    <property type="term" value="F:transferase activity"/>
    <property type="evidence" value="ECO:0007669"/>
    <property type="project" value="UniProtKB-KW"/>
</dbReference>
<dbReference type="InterPro" id="IPR011010">
    <property type="entry name" value="DNA_brk_join_enz"/>
</dbReference>
<evidence type="ECO:0000256" key="3">
    <source>
        <dbReference type="ARBA" id="ARBA00022679"/>
    </source>
</evidence>
<keyword evidence="7" id="KW-0229">DNA integration</keyword>
<sequence>MWAEELESGKIKFVERYTNPLTGKYGRVSVVMEKNTASTRKVALEALNAKIRGKLEALNTGPEEKGLTLGKMVEMYLAYQKKAFKLSTYRRNYYNLKTTTQCLGADTLVSSLSAGYIKQKMDTLNLENGSYNEYITRFKAMIRWGYENDLVADIRYLDKLKKLQSDTRREKLVNKYLEREELSALLKEMSSERWKLLTEFLVLSGLRYGEVCGLDKSDVSRPEQMIHVTKNYDYNNRVLTSTKTFTSTRDVFIQPELADVCKSIDAFFDTAGLRKSSTLFFPDFDGGYMHYYDYAKFLREVSKRVIGREITPHILRHTHVSLLAESGVPLETISRRLGHSGSKVTKEVYLHVTKRLEERDREKISNTSLL</sequence>
<organism evidence="9">
    <name type="scientific">Siphoviridae sp. ctPsO101</name>
    <dbReference type="NCBI Taxonomy" id="2825487"/>
    <lineage>
        <taxon>Viruses</taxon>
        <taxon>Duplodnaviria</taxon>
        <taxon>Heunggongvirae</taxon>
        <taxon>Uroviricota</taxon>
        <taxon>Caudoviricetes</taxon>
    </lineage>
</organism>
<dbReference type="EMBL" id="BK015523">
    <property type="protein sequence ID" value="DAE10948.1"/>
    <property type="molecule type" value="Genomic_DNA"/>
</dbReference>
<dbReference type="SUPFAM" id="SSF56349">
    <property type="entry name" value="DNA breaking-rejoining enzymes"/>
    <property type="match status" value="1"/>
</dbReference>
<dbReference type="GO" id="GO:0044826">
    <property type="term" value="P:viral genome integration into host DNA"/>
    <property type="evidence" value="ECO:0007669"/>
    <property type="project" value="UniProtKB-KW"/>
</dbReference>
<dbReference type="GO" id="GO:0075713">
    <property type="term" value="P:establishment of integrated proviral latency"/>
    <property type="evidence" value="ECO:0007669"/>
    <property type="project" value="UniProtKB-KW"/>
</dbReference>